<name>A0A975J1E2_9BACT</name>
<dbReference type="Gene3D" id="1.10.443.10">
    <property type="entry name" value="Intergrase catalytic core"/>
    <property type="match status" value="1"/>
</dbReference>
<reference evidence="6" key="1">
    <citation type="submission" date="2021-04" db="EMBL/GenBank/DDBJ databases">
        <title>Luteolibacter sp. 32A isolated from the skin of an Anderson's salamander (Ambystoma andersonii).</title>
        <authorList>
            <person name="Spergser J."/>
            <person name="Busse H.-J."/>
        </authorList>
    </citation>
    <scope>NUCLEOTIDE SEQUENCE</scope>
    <source>
        <strain evidence="6">32A</strain>
    </source>
</reference>
<dbReference type="GO" id="GO:0015074">
    <property type="term" value="P:DNA integration"/>
    <property type="evidence" value="ECO:0007669"/>
    <property type="project" value="UniProtKB-KW"/>
</dbReference>
<organism evidence="6 7">
    <name type="scientific">Luteolibacter ambystomatis</name>
    <dbReference type="NCBI Taxonomy" id="2824561"/>
    <lineage>
        <taxon>Bacteria</taxon>
        <taxon>Pseudomonadati</taxon>
        <taxon>Verrucomicrobiota</taxon>
        <taxon>Verrucomicrobiia</taxon>
        <taxon>Verrucomicrobiales</taxon>
        <taxon>Verrucomicrobiaceae</taxon>
        <taxon>Luteolibacter</taxon>
    </lineage>
</organism>
<dbReference type="InterPro" id="IPR011010">
    <property type="entry name" value="DNA_brk_join_enz"/>
</dbReference>
<keyword evidence="2" id="KW-0229">DNA integration</keyword>
<dbReference type="CDD" id="cd00801">
    <property type="entry name" value="INT_P4_C"/>
    <property type="match status" value="1"/>
</dbReference>
<dbReference type="InterPro" id="IPR050808">
    <property type="entry name" value="Phage_Integrase"/>
</dbReference>
<dbReference type="InterPro" id="IPR038488">
    <property type="entry name" value="Integrase_DNA-bd_sf"/>
</dbReference>
<dbReference type="SUPFAM" id="SSF56349">
    <property type="entry name" value="DNA breaking-rejoining enzymes"/>
    <property type="match status" value="1"/>
</dbReference>
<evidence type="ECO:0000256" key="3">
    <source>
        <dbReference type="ARBA" id="ARBA00023125"/>
    </source>
</evidence>
<keyword evidence="4" id="KW-0233">DNA recombination</keyword>
<dbReference type="Pfam" id="PF13356">
    <property type="entry name" value="Arm-DNA-bind_3"/>
    <property type="match status" value="1"/>
</dbReference>
<keyword evidence="7" id="KW-1185">Reference proteome</keyword>
<dbReference type="InterPro" id="IPR025166">
    <property type="entry name" value="Integrase_DNA_bind_dom"/>
</dbReference>
<dbReference type="InterPro" id="IPR010998">
    <property type="entry name" value="Integrase_recombinase_N"/>
</dbReference>
<dbReference type="GO" id="GO:0003677">
    <property type="term" value="F:DNA binding"/>
    <property type="evidence" value="ECO:0007669"/>
    <property type="project" value="UniProtKB-KW"/>
</dbReference>
<dbReference type="Gene3D" id="1.10.150.130">
    <property type="match status" value="1"/>
</dbReference>
<keyword evidence="3" id="KW-0238">DNA-binding</keyword>
<gene>
    <name evidence="6" type="ORF">KBB96_04990</name>
</gene>
<evidence type="ECO:0000259" key="5">
    <source>
        <dbReference type="PROSITE" id="PS51898"/>
    </source>
</evidence>
<dbReference type="GO" id="GO:0006310">
    <property type="term" value="P:DNA recombination"/>
    <property type="evidence" value="ECO:0007669"/>
    <property type="project" value="UniProtKB-KW"/>
</dbReference>
<dbReference type="KEGG" id="lamb:KBB96_04990"/>
<dbReference type="InterPro" id="IPR002104">
    <property type="entry name" value="Integrase_catalytic"/>
</dbReference>
<dbReference type="Pfam" id="PF22022">
    <property type="entry name" value="Phage_int_M"/>
    <property type="match status" value="1"/>
</dbReference>
<evidence type="ECO:0000256" key="2">
    <source>
        <dbReference type="ARBA" id="ARBA00022908"/>
    </source>
</evidence>
<dbReference type="PANTHER" id="PTHR30629:SF2">
    <property type="entry name" value="PROPHAGE INTEGRASE INTS-RELATED"/>
    <property type="match status" value="1"/>
</dbReference>
<evidence type="ECO:0000313" key="7">
    <source>
        <dbReference type="Proteomes" id="UP000676169"/>
    </source>
</evidence>
<dbReference type="AlphaFoldDB" id="A0A975J1E2"/>
<dbReference type="PROSITE" id="PS51898">
    <property type="entry name" value="TYR_RECOMBINASE"/>
    <property type="match status" value="1"/>
</dbReference>
<evidence type="ECO:0000256" key="1">
    <source>
        <dbReference type="ARBA" id="ARBA00008857"/>
    </source>
</evidence>
<evidence type="ECO:0000256" key="4">
    <source>
        <dbReference type="ARBA" id="ARBA00023172"/>
    </source>
</evidence>
<sequence length="433" mass="50764">MKIKALRPRKKPFRVCDGDGLYLHVTPTGRKSWQVRYRFAGKERMISGGGYPRVSLKEARDLRHRTKQLLDLNIDPCSEKQRQKLEAKFRDQNSFQRVAAEWFNSRKAEWTPRHARKIWHRLERYVFPDLGRRAIAEIKPLEVLRVIQKIETRDATELSHCQLSVCNRIFRYGIVTGRLHYNPASDLGPALRRHRVRHHPSLRPNELGEFLRQFQTLECKEVHKIAFELLLLTGLRTGELRHSKWGDIDFARWEWVLPSEITKMKEEHVVPLSDQAAALLRRLKDLTGDQKWLFPNQDPRKHPVISENFANNIIRKMGYEGKVVGHGFRSMFSTVLNEAGFNRDAVERQLAHKERNRVRAAYNRAEYWEIRGPMMQWWADFLDKAMRSDPRAGRGRSLEGFIMPAVVPGRIELGSCQPPFESGRAERQRLSRV</sequence>
<proteinExistence type="inferred from homology"/>
<protein>
    <submittedName>
        <fullName evidence="6">Tyrosine-type recombinase/integrase</fullName>
    </submittedName>
</protein>
<accession>A0A975J1E2</accession>
<dbReference type="Pfam" id="PF00589">
    <property type="entry name" value="Phage_integrase"/>
    <property type="match status" value="1"/>
</dbReference>
<dbReference type="InterPro" id="IPR053876">
    <property type="entry name" value="Phage_int_M"/>
</dbReference>
<comment type="similarity">
    <text evidence="1">Belongs to the 'phage' integrase family.</text>
</comment>
<dbReference type="PANTHER" id="PTHR30629">
    <property type="entry name" value="PROPHAGE INTEGRASE"/>
    <property type="match status" value="1"/>
</dbReference>
<dbReference type="Proteomes" id="UP000676169">
    <property type="component" value="Chromosome"/>
</dbReference>
<evidence type="ECO:0000313" key="6">
    <source>
        <dbReference type="EMBL" id="QUE52248.1"/>
    </source>
</evidence>
<dbReference type="Gene3D" id="3.30.160.390">
    <property type="entry name" value="Integrase, DNA-binding domain"/>
    <property type="match status" value="1"/>
</dbReference>
<feature type="domain" description="Tyr recombinase" evidence="5">
    <location>
        <begin position="197"/>
        <end position="375"/>
    </location>
</feature>
<dbReference type="InterPro" id="IPR013762">
    <property type="entry name" value="Integrase-like_cat_sf"/>
</dbReference>
<dbReference type="EMBL" id="CP073100">
    <property type="protein sequence ID" value="QUE52248.1"/>
    <property type="molecule type" value="Genomic_DNA"/>
</dbReference>
<dbReference type="RefSeq" id="WP_211633013.1">
    <property type="nucleotide sequence ID" value="NZ_CP073100.1"/>
</dbReference>